<dbReference type="CDD" id="cd01300">
    <property type="entry name" value="YtcJ_like"/>
    <property type="match status" value="1"/>
</dbReference>
<keyword evidence="3" id="KW-1185">Reference proteome</keyword>
<dbReference type="OrthoDB" id="3238066at2"/>
<evidence type="ECO:0000259" key="1">
    <source>
        <dbReference type="Pfam" id="PF07969"/>
    </source>
</evidence>
<evidence type="ECO:0000313" key="2">
    <source>
        <dbReference type="EMBL" id="RIX28398.1"/>
    </source>
</evidence>
<dbReference type="PANTHER" id="PTHR22642">
    <property type="entry name" value="IMIDAZOLONEPROPIONASE"/>
    <property type="match status" value="1"/>
</dbReference>
<name>A0A3A1TXR5_9MICO</name>
<dbReference type="AlphaFoldDB" id="A0A3A1TXR5"/>
<dbReference type="GO" id="GO:0016810">
    <property type="term" value="F:hydrolase activity, acting on carbon-nitrogen (but not peptide) bonds"/>
    <property type="evidence" value="ECO:0007669"/>
    <property type="project" value="InterPro"/>
</dbReference>
<dbReference type="InterPro" id="IPR011059">
    <property type="entry name" value="Metal-dep_hydrolase_composite"/>
</dbReference>
<dbReference type="Gene3D" id="3.10.310.70">
    <property type="match status" value="1"/>
</dbReference>
<dbReference type="SUPFAM" id="SSF51338">
    <property type="entry name" value="Composite domain of metallo-dependent hydrolases"/>
    <property type="match status" value="1"/>
</dbReference>
<dbReference type="SUPFAM" id="SSF51556">
    <property type="entry name" value="Metallo-dependent hydrolases"/>
    <property type="match status" value="1"/>
</dbReference>
<organism evidence="2 3">
    <name type="scientific">Amnibacterium setariae</name>
    <dbReference type="NCBI Taxonomy" id="2306585"/>
    <lineage>
        <taxon>Bacteria</taxon>
        <taxon>Bacillati</taxon>
        <taxon>Actinomycetota</taxon>
        <taxon>Actinomycetes</taxon>
        <taxon>Micrococcales</taxon>
        <taxon>Microbacteriaceae</taxon>
        <taxon>Amnibacterium</taxon>
    </lineage>
</organism>
<keyword evidence="2" id="KW-0378">Hydrolase</keyword>
<dbReference type="Gene3D" id="2.30.40.10">
    <property type="entry name" value="Urease, subunit C, domain 1"/>
    <property type="match status" value="1"/>
</dbReference>
<protein>
    <submittedName>
        <fullName evidence="2">Amidohydrolase</fullName>
    </submittedName>
</protein>
<feature type="domain" description="Amidohydrolase 3" evidence="1">
    <location>
        <begin position="48"/>
        <end position="540"/>
    </location>
</feature>
<gene>
    <name evidence="2" type="ORF">D1781_13265</name>
</gene>
<accession>A0A3A1TXR5</accession>
<dbReference type="InterPro" id="IPR033932">
    <property type="entry name" value="YtcJ-like"/>
</dbReference>
<dbReference type="Gene3D" id="3.20.20.140">
    <property type="entry name" value="Metal-dependent hydrolases"/>
    <property type="match status" value="1"/>
</dbReference>
<dbReference type="EMBL" id="QXTG01000002">
    <property type="protein sequence ID" value="RIX28398.1"/>
    <property type="molecule type" value="Genomic_DNA"/>
</dbReference>
<sequence>MTGDLLVADGRLFTPTGLVEAPLLVQGGVITAIGTDARERATPGTPELDARGGLVVPGFQDSHVHPYHAGIDLLRLDLSEARDAEDALARIATYSAANPDLEWVRGGGWSMEWFPGGVPTAAALDAVTGGRPAYLSNRDGHGAWVSTAALERAGVTATTPDPTDGRIERDAAGNPVGMLQEGAMDLVSDLLPPTTEDEIDEAFRIAQRRLLAWGVTGWQDAMIGVVHGLPDLLASSLRLADRGEIVAHVVGALWWERDRGLEQVPELIERRALAAGRERFRATSVKIMQDGVAENFTAAMLRNYLDHDGHDSGNAGKSFVDPELLTRAVTALDAEGFQVHLHTLGDRAVREALDAIETARTLNGPRDARHHLAHLQVVHPDDVPRFAALGAVANAQPLWAAHEPQMDELTIPFLGPEAARWQYPFGSLARAGARIAFGSDWSVTTANPLEILHVAVNRAAYGAERQDPLYGEQGLSLGDALTAATAGSAYVNHDEQRAGRLVPGLAGDLAILDRDITAAPVNEIGAARVVATAVGGEVVAEG</sequence>
<dbReference type="PANTHER" id="PTHR22642:SF2">
    <property type="entry name" value="PROTEIN LONG AFTER FAR-RED 3"/>
    <property type="match status" value="1"/>
</dbReference>
<dbReference type="InterPro" id="IPR013108">
    <property type="entry name" value="Amidohydro_3"/>
</dbReference>
<evidence type="ECO:0000313" key="3">
    <source>
        <dbReference type="Proteomes" id="UP000265742"/>
    </source>
</evidence>
<dbReference type="RefSeq" id="WP_119482708.1">
    <property type="nucleotide sequence ID" value="NZ_QXTG01000002.1"/>
</dbReference>
<dbReference type="Proteomes" id="UP000265742">
    <property type="component" value="Unassembled WGS sequence"/>
</dbReference>
<proteinExistence type="predicted"/>
<dbReference type="Pfam" id="PF07969">
    <property type="entry name" value="Amidohydro_3"/>
    <property type="match status" value="1"/>
</dbReference>
<dbReference type="InterPro" id="IPR032466">
    <property type="entry name" value="Metal_Hydrolase"/>
</dbReference>
<reference evidence="3" key="1">
    <citation type="submission" date="2018-09" db="EMBL/GenBank/DDBJ databases">
        <authorList>
            <person name="Kim I."/>
        </authorList>
    </citation>
    <scope>NUCLEOTIDE SEQUENCE [LARGE SCALE GENOMIC DNA]</scope>
    <source>
        <strain evidence="3">DD4a</strain>
    </source>
</reference>
<comment type="caution">
    <text evidence="2">The sequence shown here is derived from an EMBL/GenBank/DDBJ whole genome shotgun (WGS) entry which is preliminary data.</text>
</comment>